<sequence>MEPLQLTSADGTTKDPTSAPEIDDPKVKATKSEKLKPASKLPQSSLEKPLEQRYYYGHLKDLAVTLKGDIDEVEKWVTSDVTMAIVRQWKLDAFDVAPAAAYQLKESQYCFIEFLSSLWETRFVYRTSNKPSSPESDAGKLLVMTALACHRLHRKYPRKLLCESSIPRTYGPVFFIALKEFIGSKNRRWIRNMINAVEKKHKKRTLASEISECCDPLEYEIAHIHASPMVSIADKQSQTHDTPQSVLSAPSTVLMAKTDPNPPVDNMNDEMQRPSKRQKLSTTSASLVETSNGNHEPDEDWSANAWTEMYMSIESLISDQAHARAKERFRNSQLTMPAGPAAFVRRDSACAVTVMRRSVKAGDSRKSKSELMRELTESIIENEQMEAERRDARAELENVKAAWSCAEVMLSAAEAQKVKRDLDLGYLEEKVDVLGILNNTLRENLSVKEEAWKGAEERVKVERAGRKSAEDALRGLREVVFAMGGELQMLVKPGIAVEVTSGERDLGVISPPVT</sequence>
<name>A0A6A6W6H5_9PEZI</name>
<gene>
    <name evidence="3" type="ORF">EJ05DRAFT_477381</name>
</gene>
<dbReference type="RefSeq" id="XP_033599618.1">
    <property type="nucleotide sequence ID" value="XM_033744237.1"/>
</dbReference>
<keyword evidence="1" id="KW-0175">Coiled coil</keyword>
<feature type="compositionally biased region" description="Polar residues" evidence="2">
    <location>
        <begin position="280"/>
        <end position="294"/>
    </location>
</feature>
<dbReference type="Proteomes" id="UP000799437">
    <property type="component" value="Unassembled WGS sequence"/>
</dbReference>
<feature type="region of interest" description="Disordered" evidence="2">
    <location>
        <begin position="233"/>
        <end position="300"/>
    </location>
</feature>
<keyword evidence="4" id="KW-1185">Reference proteome</keyword>
<feature type="compositionally biased region" description="Polar residues" evidence="2">
    <location>
        <begin position="234"/>
        <end position="251"/>
    </location>
</feature>
<evidence type="ECO:0000313" key="4">
    <source>
        <dbReference type="Proteomes" id="UP000799437"/>
    </source>
</evidence>
<evidence type="ECO:0000313" key="3">
    <source>
        <dbReference type="EMBL" id="KAF2757167.1"/>
    </source>
</evidence>
<feature type="compositionally biased region" description="Polar residues" evidence="2">
    <location>
        <begin position="1"/>
        <end position="16"/>
    </location>
</feature>
<dbReference type="EMBL" id="ML996574">
    <property type="protein sequence ID" value="KAF2757167.1"/>
    <property type="molecule type" value="Genomic_DNA"/>
</dbReference>
<accession>A0A6A6W6H5</accession>
<reference evidence="3" key="1">
    <citation type="journal article" date="2020" name="Stud. Mycol.">
        <title>101 Dothideomycetes genomes: a test case for predicting lifestyles and emergence of pathogens.</title>
        <authorList>
            <person name="Haridas S."/>
            <person name="Albert R."/>
            <person name="Binder M."/>
            <person name="Bloem J."/>
            <person name="Labutti K."/>
            <person name="Salamov A."/>
            <person name="Andreopoulos B."/>
            <person name="Baker S."/>
            <person name="Barry K."/>
            <person name="Bills G."/>
            <person name="Bluhm B."/>
            <person name="Cannon C."/>
            <person name="Castanera R."/>
            <person name="Culley D."/>
            <person name="Daum C."/>
            <person name="Ezra D."/>
            <person name="Gonzalez J."/>
            <person name="Henrissat B."/>
            <person name="Kuo A."/>
            <person name="Liang C."/>
            <person name="Lipzen A."/>
            <person name="Lutzoni F."/>
            <person name="Magnuson J."/>
            <person name="Mondo S."/>
            <person name="Nolan M."/>
            <person name="Ohm R."/>
            <person name="Pangilinan J."/>
            <person name="Park H.-J."/>
            <person name="Ramirez L."/>
            <person name="Alfaro M."/>
            <person name="Sun H."/>
            <person name="Tritt A."/>
            <person name="Yoshinaga Y."/>
            <person name="Zwiers L.-H."/>
            <person name="Turgeon B."/>
            <person name="Goodwin S."/>
            <person name="Spatafora J."/>
            <person name="Crous P."/>
            <person name="Grigoriev I."/>
        </authorList>
    </citation>
    <scope>NUCLEOTIDE SEQUENCE</scope>
    <source>
        <strain evidence="3">CBS 121739</strain>
    </source>
</reference>
<feature type="coiled-coil region" evidence="1">
    <location>
        <begin position="368"/>
        <end position="402"/>
    </location>
</feature>
<organism evidence="3 4">
    <name type="scientific">Pseudovirgaria hyperparasitica</name>
    <dbReference type="NCBI Taxonomy" id="470096"/>
    <lineage>
        <taxon>Eukaryota</taxon>
        <taxon>Fungi</taxon>
        <taxon>Dikarya</taxon>
        <taxon>Ascomycota</taxon>
        <taxon>Pezizomycotina</taxon>
        <taxon>Dothideomycetes</taxon>
        <taxon>Dothideomycetes incertae sedis</taxon>
        <taxon>Acrospermales</taxon>
        <taxon>Acrospermaceae</taxon>
        <taxon>Pseudovirgaria</taxon>
    </lineage>
</organism>
<evidence type="ECO:0000256" key="2">
    <source>
        <dbReference type="SAM" id="MobiDB-lite"/>
    </source>
</evidence>
<feature type="region of interest" description="Disordered" evidence="2">
    <location>
        <begin position="1"/>
        <end position="44"/>
    </location>
</feature>
<dbReference type="AlphaFoldDB" id="A0A6A6W6H5"/>
<evidence type="ECO:0000256" key="1">
    <source>
        <dbReference type="SAM" id="Coils"/>
    </source>
</evidence>
<protein>
    <submittedName>
        <fullName evidence="3">Uncharacterized protein</fullName>
    </submittedName>
</protein>
<feature type="compositionally biased region" description="Basic and acidic residues" evidence="2">
    <location>
        <begin position="23"/>
        <end position="36"/>
    </location>
</feature>
<dbReference type="GeneID" id="54485291"/>
<proteinExistence type="predicted"/>